<evidence type="ECO:0000256" key="2">
    <source>
        <dbReference type="ARBA" id="ARBA00022723"/>
    </source>
</evidence>
<feature type="region of interest" description="Disordered" evidence="9">
    <location>
        <begin position="622"/>
        <end position="641"/>
    </location>
</feature>
<accession>B0X7I4</accession>
<dbReference type="FunCoup" id="B0X7I4">
    <property type="interactions" value="217"/>
</dbReference>
<protein>
    <submittedName>
        <fullName evidence="11 12">Zinc finger protein 628</fullName>
    </submittedName>
</protein>
<organism>
    <name type="scientific">Culex quinquefasciatus</name>
    <name type="common">Southern house mosquito</name>
    <name type="synonym">Culex pungens</name>
    <dbReference type="NCBI Taxonomy" id="7176"/>
    <lineage>
        <taxon>Eukaryota</taxon>
        <taxon>Metazoa</taxon>
        <taxon>Ecdysozoa</taxon>
        <taxon>Arthropoda</taxon>
        <taxon>Hexapoda</taxon>
        <taxon>Insecta</taxon>
        <taxon>Pterygota</taxon>
        <taxon>Neoptera</taxon>
        <taxon>Endopterygota</taxon>
        <taxon>Diptera</taxon>
        <taxon>Nematocera</taxon>
        <taxon>Culicoidea</taxon>
        <taxon>Culicidae</taxon>
        <taxon>Culicinae</taxon>
        <taxon>Culicini</taxon>
        <taxon>Culex</taxon>
        <taxon>Culex</taxon>
    </lineage>
</organism>
<sequence length="776" mass="89363">MTIFRLERYPYVCRMCLKPEQHRKMTSLDTEDESFEGCATFEEFLATMSFQVEECKDLLQMFGRFRTKVRHVHLFMNALVELRDLNTVPMQELFHTKLESVRTMLAELDLCHKDDCQAKDLIDEFPLFQIAKLPATMEQNGVDEVDEVAEVKEKEVDLQCCEEIKEFEEPEEETFFAEECPPEELAGLVNEIVCQVELSEEGVPEQESTVDDEFRWECLDDSDEEVKIPTKKKAASPAAKKKRAKYDFLNDSEPEEELTLDKLGDLSEALANRKYGTKKVKEPLQCPKCPFKTMYRSNFHSHQLTHLKRENISYACKEPGCTKKCANLRLLQMHVEGKHSGFTYICETCGFQCSTGSRLKEHNKRYHNKETLNCEYCQKTFKLKLDLRNHIVNVHLSERVFKCETCGMEFRRKSTLTVHEATHSDVYNFPCQQCDKKFKVKNLLNKHIIRVHQEATLECEHCSKMFYTRWMLLDHIESRHGVQMRFVCDVCVATFDSQEELATHKARHDHPKDLECCLCLIVFPSKENMVDHLCITYREDYVCCERDWRQHLHYNKHMLVKHGVKINARVKPEPNVLLGQIRAKRKRVESCNKCKAIFPSRTLKKQHQETCLAAQSPGPARLIKPPARASTNPTTCADRRSTCSTSKNPQCSYCHHAKLQLFHSSSSSANPMATLDTTPTDANATPPLTFRDGGGNFPSTVSSPLSQLRFRQAFNQELAAVQCANTTSNRIEGGRAEDRGDESPAVLERPAMKTNCSSGRALRGKAFYRTVLYSRF</sequence>
<dbReference type="EnsemblMetazoa" id="CPIJ015201-RA">
    <property type="protein sequence ID" value="CPIJ015201-PA"/>
    <property type="gene ID" value="CPIJ015201"/>
</dbReference>
<feature type="domain" description="C2H2-type" evidence="10">
    <location>
        <begin position="372"/>
        <end position="400"/>
    </location>
</feature>
<evidence type="ECO:0000256" key="9">
    <source>
        <dbReference type="SAM" id="MobiDB-lite"/>
    </source>
</evidence>
<dbReference type="PANTHER" id="PTHR46179">
    <property type="entry name" value="ZINC FINGER PROTEIN"/>
    <property type="match status" value="1"/>
</dbReference>
<dbReference type="InterPro" id="IPR051061">
    <property type="entry name" value="Zinc_finger_trans_reg"/>
</dbReference>
<feature type="domain" description="C2H2-type" evidence="10">
    <location>
        <begin position="344"/>
        <end position="372"/>
    </location>
</feature>
<comment type="subcellular location">
    <subcellularLocation>
        <location evidence="1">Nucleus</location>
    </subcellularLocation>
</comment>
<evidence type="ECO:0000256" key="5">
    <source>
        <dbReference type="ARBA" id="ARBA00023015"/>
    </source>
</evidence>
<evidence type="ECO:0000256" key="8">
    <source>
        <dbReference type="PROSITE-ProRule" id="PRU00042"/>
    </source>
</evidence>
<dbReference type="InterPro" id="IPR013087">
    <property type="entry name" value="Znf_C2H2_type"/>
</dbReference>
<dbReference type="HOGENOM" id="CLU_020275_0_0_1"/>
<dbReference type="GO" id="GO:0005634">
    <property type="term" value="C:nucleus"/>
    <property type="evidence" value="ECO:0007669"/>
    <property type="project" value="UniProtKB-SubCell"/>
</dbReference>
<dbReference type="PROSITE" id="PS50157">
    <property type="entry name" value="ZINC_FINGER_C2H2_2"/>
    <property type="match status" value="5"/>
</dbReference>
<dbReference type="FunFam" id="3.30.160.60:FF:000065">
    <property type="entry name" value="B-cell CLL/lymphoma 6, member B"/>
    <property type="match status" value="1"/>
</dbReference>
<dbReference type="SUPFAM" id="SSF57667">
    <property type="entry name" value="beta-beta-alpha zinc fingers"/>
    <property type="match status" value="4"/>
</dbReference>
<evidence type="ECO:0000256" key="3">
    <source>
        <dbReference type="ARBA" id="ARBA00022771"/>
    </source>
</evidence>
<evidence type="ECO:0000259" key="10">
    <source>
        <dbReference type="PROSITE" id="PS50157"/>
    </source>
</evidence>
<dbReference type="GO" id="GO:0008270">
    <property type="term" value="F:zinc ion binding"/>
    <property type="evidence" value="ECO:0007669"/>
    <property type="project" value="UniProtKB-KW"/>
</dbReference>
<dbReference type="Pfam" id="PF00096">
    <property type="entry name" value="zf-C2H2"/>
    <property type="match status" value="2"/>
</dbReference>
<dbReference type="EMBL" id="DS232452">
    <property type="protein sequence ID" value="EDS41996.1"/>
    <property type="molecule type" value="Genomic_DNA"/>
</dbReference>
<dbReference type="OrthoDB" id="6077919at2759"/>
<dbReference type="Proteomes" id="UP000002320">
    <property type="component" value="Unassembled WGS sequence"/>
</dbReference>
<evidence type="ECO:0000256" key="1">
    <source>
        <dbReference type="ARBA" id="ARBA00004123"/>
    </source>
</evidence>
<dbReference type="Gene3D" id="3.30.160.60">
    <property type="entry name" value="Classic Zinc Finger"/>
    <property type="match status" value="5"/>
</dbReference>
<feature type="domain" description="C2H2-type" evidence="10">
    <location>
        <begin position="429"/>
        <end position="452"/>
    </location>
</feature>
<dbReference type="VEuPathDB" id="VectorBase:CPIJ015201"/>
<feature type="domain" description="C2H2-type" evidence="10">
    <location>
        <begin position="401"/>
        <end position="424"/>
    </location>
</feature>
<keyword evidence="7" id="KW-0539">Nucleus</keyword>
<keyword evidence="13" id="KW-1185">Reference proteome</keyword>
<keyword evidence="3 8" id="KW-0863">Zinc-finger</keyword>
<reference evidence="12" key="2">
    <citation type="submission" date="2020-05" db="UniProtKB">
        <authorList>
            <consortium name="EnsemblMetazoa"/>
        </authorList>
    </citation>
    <scope>IDENTIFICATION</scope>
    <source>
        <strain evidence="12">JHB</strain>
    </source>
</reference>
<dbReference type="VEuPathDB" id="VectorBase:CQUJHB003779"/>
<evidence type="ECO:0000313" key="11">
    <source>
        <dbReference type="EMBL" id="EDS41996.1"/>
    </source>
</evidence>
<keyword evidence="2" id="KW-0479">Metal-binding</keyword>
<dbReference type="PANTHER" id="PTHR46179:SF13">
    <property type="entry name" value="C2H2-TYPE DOMAIN-CONTAINING PROTEIN"/>
    <property type="match status" value="1"/>
</dbReference>
<dbReference type="SMART" id="SM00355">
    <property type="entry name" value="ZnF_C2H2"/>
    <property type="match status" value="10"/>
</dbReference>
<dbReference type="KEGG" id="cqu:CpipJ_CPIJ015201"/>
<evidence type="ECO:0000313" key="13">
    <source>
        <dbReference type="Proteomes" id="UP000002320"/>
    </source>
</evidence>
<reference evidence="11" key="1">
    <citation type="submission" date="2007-03" db="EMBL/GenBank/DDBJ databases">
        <title>Annotation of Culex pipiens quinquefasciatus.</title>
        <authorList>
            <consortium name="The Broad Institute Genome Sequencing Platform"/>
            <person name="Atkinson P.W."/>
            <person name="Hemingway J."/>
            <person name="Christensen B.M."/>
            <person name="Higgs S."/>
            <person name="Kodira C."/>
            <person name="Hannick L."/>
            <person name="Megy K."/>
            <person name="O'Leary S."/>
            <person name="Pearson M."/>
            <person name="Haas B.J."/>
            <person name="Mauceli E."/>
            <person name="Wortman J.R."/>
            <person name="Lee N.H."/>
            <person name="Guigo R."/>
            <person name="Stanke M."/>
            <person name="Alvarado L."/>
            <person name="Amedeo P."/>
            <person name="Antoine C.H."/>
            <person name="Arensburger P."/>
            <person name="Bidwell S.L."/>
            <person name="Crawford M."/>
            <person name="Camaro F."/>
            <person name="Devon K."/>
            <person name="Engels R."/>
            <person name="Hammond M."/>
            <person name="Howarth C."/>
            <person name="Koehrsen M."/>
            <person name="Lawson D."/>
            <person name="Montgomery P."/>
            <person name="Nene V."/>
            <person name="Nusbaum C."/>
            <person name="Puiu D."/>
            <person name="Romero-Severson J."/>
            <person name="Severson D.W."/>
            <person name="Shumway M."/>
            <person name="Sisk P."/>
            <person name="Stolte C."/>
            <person name="Zeng Q."/>
            <person name="Eisenstadt E."/>
            <person name="Fraser-Liggett C."/>
            <person name="Strausberg R."/>
            <person name="Galagan J."/>
            <person name="Birren B."/>
            <person name="Collins F.H."/>
        </authorList>
    </citation>
    <scope>NUCLEOTIDE SEQUENCE [LARGE SCALE GENOMIC DNA]</scope>
    <source>
        <strain evidence="11">JHB</strain>
    </source>
</reference>
<dbReference type="InParanoid" id="B0X7I4"/>
<name>B0X7I4_CULQU</name>
<dbReference type="GO" id="GO:0006357">
    <property type="term" value="P:regulation of transcription by RNA polymerase II"/>
    <property type="evidence" value="ECO:0007669"/>
    <property type="project" value="TreeGrafter"/>
</dbReference>
<gene>
    <name evidence="12" type="primary">6048730</name>
    <name evidence="11" type="ORF">CpipJ_CPIJ015201</name>
</gene>
<evidence type="ECO:0000256" key="7">
    <source>
        <dbReference type="ARBA" id="ARBA00023242"/>
    </source>
</evidence>
<evidence type="ECO:0000256" key="4">
    <source>
        <dbReference type="ARBA" id="ARBA00022833"/>
    </source>
</evidence>
<dbReference type="PROSITE" id="PS00028">
    <property type="entry name" value="ZINC_FINGER_C2H2_1"/>
    <property type="match status" value="6"/>
</dbReference>
<proteinExistence type="predicted"/>
<feature type="domain" description="C2H2-type" evidence="10">
    <location>
        <begin position="486"/>
        <end position="513"/>
    </location>
</feature>
<dbReference type="AlphaFoldDB" id="B0X7I4"/>
<keyword evidence="6" id="KW-0804">Transcription</keyword>
<evidence type="ECO:0000313" key="12">
    <source>
        <dbReference type="EnsemblMetazoa" id="CPIJ015201-PA"/>
    </source>
</evidence>
<dbReference type="InterPro" id="IPR036236">
    <property type="entry name" value="Znf_C2H2_sf"/>
</dbReference>
<dbReference type="eggNOG" id="KOG1721">
    <property type="taxonomic scope" value="Eukaryota"/>
</dbReference>
<keyword evidence="5" id="KW-0805">Transcription regulation</keyword>
<keyword evidence="4" id="KW-0862">Zinc</keyword>
<evidence type="ECO:0000256" key="6">
    <source>
        <dbReference type="ARBA" id="ARBA00023163"/>
    </source>
</evidence>